<dbReference type="SUPFAM" id="SSF56935">
    <property type="entry name" value="Porins"/>
    <property type="match status" value="1"/>
</dbReference>
<keyword evidence="3" id="KW-1185">Reference proteome</keyword>
<accession>A0A9X2L325</accession>
<name>A0A9X2L325_9BACT</name>
<sequence>MRFLLTVLVFLVGAQGTVAQSNTSSVFRFLDVPPTARTAALGGNHAGLFNADFSLIHINPAYLNNDASGSISASYLNFFSDANMGFTSGAYKFENIGTFAAGIRFVGYGEFDRLDEDGNDLGNFNANDIALTGAYSMPIAKNITAGAGIDFIHSSYASYKSSAVAFSGGFFYQDTASHFSAGISIRNLGGQLTAYADDREPLPLDVSVGFTKKPEAFPFQLSLTFKKLNDWDLRVFGETGQPSFVDNVFRHVIFGGETYFGENVTVRLGYDHYLHEQTQTGQDFDLAGIAFGVGINIKSIVIDLSRNSYSRLGGVTRISLKTDLD</sequence>
<dbReference type="AlphaFoldDB" id="A0A9X2L325"/>
<protein>
    <submittedName>
        <fullName evidence="2">Type IX secretion system protein PorQ</fullName>
    </submittedName>
</protein>
<gene>
    <name evidence="2" type="primary">porQ</name>
    <name evidence="2" type="ORF">NM125_07555</name>
</gene>
<dbReference type="EMBL" id="JANDBC010000001">
    <property type="protein sequence ID" value="MCP9291436.1"/>
    <property type="molecule type" value="Genomic_DNA"/>
</dbReference>
<proteinExistence type="predicted"/>
<comment type="caution">
    <text evidence="2">The sequence shown here is derived from an EMBL/GenBank/DDBJ whole genome shotgun (WGS) entry which is preliminary data.</text>
</comment>
<dbReference type="Proteomes" id="UP001139125">
    <property type="component" value="Unassembled WGS sequence"/>
</dbReference>
<evidence type="ECO:0000256" key="1">
    <source>
        <dbReference type="SAM" id="SignalP"/>
    </source>
</evidence>
<keyword evidence="1" id="KW-0732">Signal</keyword>
<evidence type="ECO:0000313" key="3">
    <source>
        <dbReference type="Proteomes" id="UP001139125"/>
    </source>
</evidence>
<feature type="signal peptide" evidence="1">
    <location>
        <begin position="1"/>
        <end position="19"/>
    </location>
</feature>
<reference evidence="2" key="1">
    <citation type="submission" date="2022-06" db="EMBL/GenBank/DDBJ databases">
        <title>Gracilimonas sp. CAU 1638 isolated from sea sediment.</title>
        <authorList>
            <person name="Kim W."/>
        </authorList>
    </citation>
    <scope>NUCLEOTIDE SEQUENCE</scope>
    <source>
        <strain evidence="2">CAU 1638</strain>
    </source>
</reference>
<feature type="chain" id="PRO_5040817277" evidence="1">
    <location>
        <begin position="20"/>
        <end position="325"/>
    </location>
</feature>
<dbReference type="RefSeq" id="WP_255134302.1">
    <property type="nucleotide sequence ID" value="NZ_JANDBC010000001.1"/>
</dbReference>
<dbReference type="NCBIfam" id="NF033709">
    <property type="entry name" value="PorV_fam"/>
    <property type="match status" value="1"/>
</dbReference>
<dbReference type="NCBIfam" id="NF033711">
    <property type="entry name" value="T9SS_PorQ"/>
    <property type="match status" value="1"/>
</dbReference>
<evidence type="ECO:0000313" key="2">
    <source>
        <dbReference type="EMBL" id="MCP9291436.1"/>
    </source>
</evidence>
<organism evidence="2 3">
    <name type="scientific">Gracilimonas sediminicola</name>
    <dbReference type="NCBI Taxonomy" id="2952158"/>
    <lineage>
        <taxon>Bacteria</taxon>
        <taxon>Pseudomonadati</taxon>
        <taxon>Balneolota</taxon>
        <taxon>Balneolia</taxon>
        <taxon>Balneolales</taxon>
        <taxon>Balneolaceae</taxon>
        <taxon>Gracilimonas</taxon>
    </lineage>
</organism>